<evidence type="ECO:0000256" key="3">
    <source>
        <dbReference type="ARBA" id="ARBA00022475"/>
    </source>
</evidence>
<evidence type="ECO:0000256" key="6">
    <source>
        <dbReference type="ARBA" id="ARBA00023136"/>
    </source>
</evidence>
<keyword evidence="4 7" id="KW-0812">Transmembrane</keyword>
<dbReference type="RefSeq" id="WP_377351688.1">
    <property type="nucleotide sequence ID" value="NZ_JBHLTP010000023.1"/>
</dbReference>
<feature type="transmembrane region" description="Helical" evidence="7">
    <location>
        <begin position="108"/>
        <end position="125"/>
    </location>
</feature>
<dbReference type="PANTHER" id="PTHR43663:SF1">
    <property type="entry name" value="CHROMATE TRANSPORTER"/>
    <property type="match status" value="1"/>
</dbReference>
<comment type="similarity">
    <text evidence="2">Belongs to the chromate ion transporter (CHR) (TC 2.A.51) family.</text>
</comment>
<evidence type="ECO:0000256" key="5">
    <source>
        <dbReference type="ARBA" id="ARBA00022989"/>
    </source>
</evidence>
<sequence>MIFLLFFEFLKIGFFGFGGGYAMIPLMEQAVRRHNWLTPEQYTDVIALASSAPGPIASNAAMFVGYETAGILGAVVAIIGSLLPSLFLMLVLIRLVSRNRNTRKLNNGLYGIHPVITALILYAGIQMGFQIKLFSFNASFGTQVGILLLTIVLMVKKISPLWIIVIAGITGIVIYGM</sequence>
<protein>
    <submittedName>
        <fullName evidence="8">Chromate transporter</fullName>
    </submittedName>
</protein>
<dbReference type="Proteomes" id="UP001589836">
    <property type="component" value="Unassembled WGS sequence"/>
</dbReference>
<keyword evidence="3" id="KW-1003">Cell membrane</keyword>
<evidence type="ECO:0000256" key="1">
    <source>
        <dbReference type="ARBA" id="ARBA00004651"/>
    </source>
</evidence>
<keyword evidence="5 7" id="KW-1133">Transmembrane helix</keyword>
<organism evidence="8 9">
    <name type="scientific">Pontibacillus salicampi</name>
    <dbReference type="NCBI Taxonomy" id="1449801"/>
    <lineage>
        <taxon>Bacteria</taxon>
        <taxon>Bacillati</taxon>
        <taxon>Bacillota</taxon>
        <taxon>Bacilli</taxon>
        <taxon>Bacillales</taxon>
        <taxon>Bacillaceae</taxon>
        <taxon>Pontibacillus</taxon>
    </lineage>
</organism>
<accession>A0ABV6LU76</accession>
<feature type="transmembrane region" description="Helical" evidence="7">
    <location>
        <begin position="160"/>
        <end position="176"/>
    </location>
</feature>
<keyword evidence="9" id="KW-1185">Reference proteome</keyword>
<name>A0ABV6LU76_9BACI</name>
<evidence type="ECO:0000256" key="2">
    <source>
        <dbReference type="ARBA" id="ARBA00005262"/>
    </source>
</evidence>
<evidence type="ECO:0000313" key="9">
    <source>
        <dbReference type="Proteomes" id="UP001589836"/>
    </source>
</evidence>
<gene>
    <name evidence="8" type="ORF">ACFFGV_20130</name>
</gene>
<dbReference type="Pfam" id="PF02417">
    <property type="entry name" value="Chromate_transp"/>
    <property type="match status" value="1"/>
</dbReference>
<feature type="transmembrane region" description="Helical" evidence="7">
    <location>
        <begin position="6"/>
        <end position="24"/>
    </location>
</feature>
<evidence type="ECO:0000256" key="7">
    <source>
        <dbReference type="SAM" id="Phobius"/>
    </source>
</evidence>
<dbReference type="PANTHER" id="PTHR43663">
    <property type="entry name" value="CHROMATE TRANSPORT PROTEIN-RELATED"/>
    <property type="match status" value="1"/>
</dbReference>
<dbReference type="InterPro" id="IPR052518">
    <property type="entry name" value="CHR_Transporter"/>
</dbReference>
<reference evidence="8 9" key="1">
    <citation type="submission" date="2024-09" db="EMBL/GenBank/DDBJ databases">
        <authorList>
            <person name="Sun Q."/>
            <person name="Mori K."/>
        </authorList>
    </citation>
    <scope>NUCLEOTIDE SEQUENCE [LARGE SCALE GENOMIC DNA]</scope>
    <source>
        <strain evidence="8 9">NCAIM B.02529</strain>
    </source>
</reference>
<feature type="transmembrane region" description="Helical" evidence="7">
    <location>
        <begin position="131"/>
        <end position="153"/>
    </location>
</feature>
<evidence type="ECO:0000313" key="8">
    <source>
        <dbReference type="EMBL" id="MFC0525889.1"/>
    </source>
</evidence>
<dbReference type="EMBL" id="JBHLTP010000023">
    <property type="protein sequence ID" value="MFC0525889.1"/>
    <property type="molecule type" value="Genomic_DNA"/>
</dbReference>
<comment type="caution">
    <text evidence="8">The sequence shown here is derived from an EMBL/GenBank/DDBJ whole genome shotgun (WGS) entry which is preliminary data.</text>
</comment>
<proteinExistence type="inferred from homology"/>
<comment type="subcellular location">
    <subcellularLocation>
        <location evidence="1">Cell membrane</location>
        <topology evidence="1">Multi-pass membrane protein</topology>
    </subcellularLocation>
</comment>
<dbReference type="InterPro" id="IPR003370">
    <property type="entry name" value="Chromate_transpt"/>
</dbReference>
<evidence type="ECO:0000256" key="4">
    <source>
        <dbReference type="ARBA" id="ARBA00022692"/>
    </source>
</evidence>
<keyword evidence="6 7" id="KW-0472">Membrane</keyword>
<feature type="transmembrane region" description="Helical" evidence="7">
    <location>
        <begin position="71"/>
        <end position="96"/>
    </location>
</feature>